<evidence type="ECO:0000259" key="2">
    <source>
        <dbReference type="PROSITE" id="PS51278"/>
    </source>
</evidence>
<evidence type="ECO:0000313" key="3">
    <source>
        <dbReference type="EMBL" id="MBV2359053.1"/>
    </source>
</evidence>
<dbReference type="InterPro" id="IPR052373">
    <property type="entry name" value="Gamma-glu_amide_hydrolase"/>
</dbReference>
<keyword evidence="4" id="KW-1185">Reference proteome</keyword>
<dbReference type="InterPro" id="IPR026869">
    <property type="entry name" value="EgtC-like"/>
</dbReference>
<proteinExistence type="predicted"/>
<evidence type="ECO:0000256" key="1">
    <source>
        <dbReference type="ARBA" id="ARBA00022962"/>
    </source>
</evidence>
<gene>
    <name evidence="3" type="ORF">KUH32_04635</name>
</gene>
<dbReference type="PANTHER" id="PTHR43187">
    <property type="entry name" value="GLUTAMINE AMIDOTRANSFERASE DUG3-RELATED"/>
    <property type="match status" value="1"/>
</dbReference>
<dbReference type="CDD" id="cd01908">
    <property type="entry name" value="YafJ"/>
    <property type="match status" value="1"/>
</dbReference>
<sequence>MCRIAAYHGPAIPLENIIVRPRHSLLSQSQHATEAKLAVNGDGFGIAWYAPHSAEPGLYRDVLPAWSDGNLPSLCRMITAPLFLAHVRASTIGETSRANCHPFTFQGWSFCHNGQIAAFPALRRRMEAALPDAHYAARRGTTDSEMLFLTLMARGFADAPAATLRSVLTEFAPESDAAPNRVTCVMSDGQSLLAFRHASDGKAPTLYLSGTLDNGGRAFASEPLDGESNRWTAVPLDTLVVLRDGQVAEYPLLAQAA</sequence>
<dbReference type="Pfam" id="PF13230">
    <property type="entry name" value="GATase_4"/>
    <property type="match status" value="1"/>
</dbReference>
<accession>A0ABS6N5J1</accession>
<comment type="caution">
    <text evidence="3">The sequence shown here is derived from an EMBL/GenBank/DDBJ whole genome shotgun (WGS) entry which is preliminary data.</text>
</comment>
<protein>
    <submittedName>
        <fullName evidence="3">Class II glutamine amidotransferase</fullName>
    </submittedName>
</protein>
<dbReference type="InterPro" id="IPR017932">
    <property type="entry name" value="GATase_2_dom"/>
</dbReference>
<dbReference type="PANTHER" id="PTHR43187:SF1">
    <property type="entry name" value="GLUTAMINE AMIDOTRANSFERASE DUG3-RELATED"/>
    <property type="match status" value="1"/>
</dbReference>
<evidence type="ECO:0000313" key="4">
    <source>
        <dbReference type="Proteomes" id="UP001166293"/>
    </source>
</evidence>
<keyword evidence="1 3" id="KW-0315">Glutamine amidotransferase</keyword>
<reference evidence="3" key="1">
    <citation type="submission" date="2021-06" db="EMBL/GenBank/DDBJ databases">
        <title>Thalassococcus sp. CAU 1522 isolated from sea sand, Republic of Korea.</title>
        <authorList>
            <person name="Kim W."/>
        </authorList>
    </citation>
    <scope>NUCLEOTIDE SEQUENCE</scope>
    <source>
        <strain evidence="3">CAU 1522</strain>
    </source>
</reference>
<dbReference type="Proteomes" id="UP001166293">
    <property type="component" value="Unassembled WGS sequence"/>
</dbReference>
<dbReference type="PROSITE" id="PS51278">
    <property type="entry name" value="GATASE_TYPE_2"/>
    <property type="match status" value="1"/>
</dbReference>
<dbReference type="RefSeq" id="WP_217776886.1">
    <property type="nucleotide sequence ID" value="NZ_JAHRWL010000001.1"/>
</dbReference>
<organism evidence="3 4">
    <name type="scientific">Thalassococcus arenae</name>
    <dbReference type="NCBI Taxonomy" id="2851652"/>
    <lineage>
        <taxon>Bacteria</taxon>
        <taxon>Pseudomonadati</taxon>
        <taxon>Pseudomonadota</taxon>
        <taxon>Alphaproteobacteria</taxon>
        <taxon>Rhodobacterales</taxon>
        <taxon>Roseobacteraceae</taxon>
        <taxon>Thalassococcus</taxon>
    </lineage>
</organism>
<dbReference type="EMBL" id="JAHRWL010000001">
    <property type="protein sequence ID" value="MBV2359053.1"/>
    <property type="molecule type" value="Genomic_DNA"/>
</dbReference>
<feature type="domain" description="Glutamine amidotransferase type-2" evidence="2">
    <location>
        <begin position="2"/>
        <end position="257"/>
    </location>
</feature>
<name>A0ABS6N5J1_9RHOB</name>